<dbReference type="EC" id="2.4.1.-" evidence="11"/>
<protein>
    <recommendedName>
        <fullName evidence="11">Beta-1,4-galactosyltransferase</fullName>
        <ecNumber evidence="11">2.4.1.-</ecNumber>
    </recommendedName>
</protein>
<evidence type="ECO:0000313" key="15">
    <source>
        <dbReference type="Proteomes" id="UP000275846"/>
    </source>
</evidence>
<dbReference type="STRING" id="70667.A0A183SWI8"/>
<feature type="domain" description="Galactosyltransferase N-terminal" evidence="13">
    <location>
        <begin position="77"/>
        <end position="177"/>
    </location>
</feature>
<keyword evidence="8 11" id="KW-1133">Transmembrane helix</keyword>
<keyword evidence="15" id="KW-1185">Reference proteome</keyword>
<dbReference type="PANTHER" id="PTHR19300:SF57">
    <property type="entry name" value="BETA-1,4-N-ACETYLGALACTOSAMINYLTRANSFERASE"/>
    <property type="match status" value="1"/>
</dbReference>
<dbReference type="EMBL" id="UYSU01034736">
    <property type="protein sequence ID" value="VDL94972.1"/>
    <property type="molecule type" value="Genomic_DNA"/>
</dbReference>
<evidence type="ECO:0000256" key="11">
    <source>
        <dbReference type="RuleBase" id="RU368121"/>
    </source>
</evidence>
<dbReference type="Pfam" id="PF13733">
    <property type="entry name" value="Glyco_transf_7N"/>
    <property type="match status" value="1"/>
</dbReference>
<name>A0A183SWI8_SCHSO</name>
<accession>A0A183SWI8</accession>
<evidence type="ECO:0000256" key="6">
    <source>
        <dbReference type="ARBA" id="ARBA00022692"/>
    </source>
</evidence>
<evidence type="ECO:0000259" key="13">
    <source>
        <dbReference type="Pfam" id="PF13733"/>
    </source>
</evidence>
<evidence type="ECO:0000256" key="9">
    <source>
        <dbReference type="ARBA" id="ARBA00023136"/>
    </source>
</evidence>
<dbReference type="PANTHER" id="PTHR19300">
    <property type="entry name" value="BETA-1,4-GALACTOSYLTRANSFERASE"/>
    <property type="match status" value="1"/>
</dbReference>
<evidence type="ECO:0000259" key="12">
    <source>
        <dbReference type="Pfam" id="PF02709"/>
    </source>
</evidence>
<dbReference type="UniPathway" id="UPA00378"/>
<keyword evidence="6 11" id="KW-0812">Transmembrane</keyword>
<dbReference type="Gene3D" id="3.90.550.10">
    <property type="entry name" value="Spore Coat Polysaccharide Biosynthesis Protein SpsA, Chain A"/>
    <property type="match status" value="1"/>
</dbReference>
<reference evidence="14 15" key="2">
    <citation type="submission" date="2018-11" db="EMBL/GenBank/DDBJ databases">
        <authorList>
            <consortium name="Pathogen Informatics"/>
        </authorList>
    </citation>
    <scope>NUCLEOTIDE SEQUENCE [LARGE SCALE GENOMIC DNA]</scope>
    <source>
        <strain evidence="14 15">NST_G2</strain>
    </source>
</reference>
<dbReference type="GO" id="GO:0005794">
    <property type="term" value="C:Golgi apparatus"/>
    <property type="evidence" value="ECO:0007669"/>
    <property type="project" value="TreeGrafter"/>
</dbReference>
<evidence type="ECO:0000256" key="4">
    <source>
        <dbReference type="ARBA" id="ARBA00022676"/>
    </source>
</evidence>
<reference evidence="16" key="1">
    <citation type="submission" date="2016-06" db="UniProtKB">
        <authorList>
            <consortium name="WormBaseParasite"/>
        </authorList>
    </citation>
    <scope>IDENTIFICATION</scope>
</reference>
<keyword evidence="4 11" id="KW-0328">Glycosyltransferase</keyword>
<dbReference type="Pfam" id="PF02709">
    <property type="entry name" value="Glyco_transf_7C"/>
    <property type="match status" value="1"/>
</dbReference>
<dbReference type="InterPro" id="IPR027791">
    <property type="entry name" value="Galactosyl_T_C"/>
</dbReference>
<evidence type="ECO:0000256" key="10">
    <source>
        <dbReference type="ARBA" id="ARBA00023180"/>
    </source>
</evidence>
<keyword evidence="5 11" id="KW-0808">Transferase</keyword>
<evidence type="ECO:0000256" key="8">
    <source>
        <dbReference type="ARBA" id="ARBA00022989"/>
    </source>
</evidence>
<dbReference type="OrthoDB" id="10016069at2759"/>
<dbReference type="InterPro" id="IPR003859">
    <property type="entry name" value="Galactosyl_T"/>
</dbReference>
<evidence type="ECO:0000256" key="5">
    <source>
        <dbReference type="ARBA" id="ARBA00022679"/>
    </source>
</evidence>
<evidence type="ECO:0000313" key="14">
    <source>
        <dbReference type="EMBL" id="VDL94972.1"/>
    </source>
</evidence>
<keyword evidence="10 11" id="KW-0325">Glycoprotein</keyword>
<evidence type="ECO:0000256" key="1">
    <source>
        <dbReference type="ARBA" id="ARBA00004606"/>
    </source>
</evidence>
<dbReference type="AlphaFoldDB" id="A0A183SWI8"/>
<organism evidence="16">
    <name type="scientific">Schistocephalus solidus</name>
    <name type="common">Tapeworm</name>
    <dbReference type="NCBI Taxonomy" id="70667"/>
    <lineage>
        <taxon>Eukaryota</taxon>
        <taxon>Metazoa</taxon>
        <taxon>Spiralia</taxon>
        <taxon>Lophotrochozoa</taxon>
        <taxon>Platyhelminthes</taxon>
        <taxon>Cestoda</taxon>
        <taxon>Eucestoda</taxon>
        <taxon>Diphyllobothriidea</taxon>
        <taxon>Diphyllobothriidae</taxon>
        <taxon>Schistocephalus</taxon>
    </lineage>
</organism>
<dbReference type="InterPro" id="IPR029044">
    <property type="entry name" value="Nucleotide-diphossugar_trans"/>
</dbReference>
<feature type="transmembrane region" description="Helical" evidence="11">
    <location>
        <begin position="12"/>
        <end position="30"/>
    </location>
</feature>
<feature type="domain" description="Galactosyltransferase C-terminal" evidence="12">
    <location>
        <begin position="198"/>
        <end position="258"/>
    </location>
</feature>
<dbReference type="WBParaSite" id="SSLN_0000892101-mRNA-1">
    <property type="protein sequence ID" value="SSLN_0000892101-mRNA-1"/>
    <property type="gene ID" value="SSLN_0000892101"/>
</dbReference>
<evidence type="ECO:0000256" key="7">
    <source>
        <dbReference type="ARBA" id="ARBA00022968"/>
    </source>
</evidence>
<dbReference type="Proteomes" id="UP000275846">
    <property type="component" value="Unassembled WGS sequence"/>
</dbReference>
<comment type="pathway">
    <text evidence="2 11">Protein modification; protein glycosylation.</text>
</comment>
<proteinExistence type="inferred from homology"/>
<gene>
    <name evidence="14" type="ORF">SSLN_LOCUS8587</name>
</gene>
<comment type="function">
    <text evidence="11">Catalyses the transfer of galactose onto proteins or lipids.</text>
</comment>
<dbReference type="GO" id="GO:0016020">
    <property type="term" value="C:membrane"/>
    <property type="evidence" value="ECO:0007669"/>
    <property type="project" value="UniProtKB-SubCell"/>
</dbReference>
<evidence type="ECO:0000313" key="16">
    <source>
        <dbReference type="WBParaSite" id="SSLN_0000892101-mRNA-1"/>
    </source>
</evidence>
<keyword evidence="9 11" id="KW-0472">Membrane</keyword>
<evidence type="ECO:0000256" key="2">
    <source>
        <dbReference type="ARBA" id="ARBA00004922"/>
    </source>
</evidence>
<dbReference type="SUPFAM" id="SSF53448">
    <property type="entry name" value="Nucleotide-diphospho-sugar transferases"/>
    <property type="match status" value="1"/>
</dbReference>
<dbReference type="InterPro" id="IPR027995">
    <property type="entry name" value="Galactosyl_T_N"/>
</dbReference>
<comment type="subcellular location">
    <subcellularLocation>
        <location evidence="1">Membrane</location>
        <topology evidence="1">Single-pass type II membrane protein</topology>
    </subcellularLocation>
</comment>
<dbReference type="GO" id="GO:0008378">
    <property type="term" value="F:galactosyltransferase activity"/>
    <property type="evidence" value="ECO:0007669"/>
    <property type="project" value="TreeGrafter"/>
</dbReference>
<sequence>MHCTMVSARCFFFRSVVIVSALVFMFFVWLRKPVHLSKTTSLPPGFDCRFYTPSVPHHSQNGHLSDLNAELLKQLGPPNRTVAKDTVAIIIPYRNRYLELFNFLLRMHVFLRKQTVQYVMLVVEQSGSEFFNRAKLFNAAVREIRGSSLGDPLREIDCFILHDVDKVPISNSTIYNCGPAVRQMVTSFKTESEFVPLYAHFLGAVTAFRWEHLEAINGASNVFYGWGGEDDDIYRRLQLKRISIDRASKDEGIFFEFNRNHSRKLLADRAKLIQFDSVQWRMQNDGLAQTSYRLVKKKHYDHFVWMLFDL</sequence>
<keyword evidence="7 11" id="KW-0735">Signal-anchor</keyword>
<evidence type="ECO:0000256" key="3">
    <source>
        <dbReference type="ARBA" id="ARBA00005735"/>
    </source>
</evidence>
<dbReference type="PRINTS" id="PR02050">
    <property type="entry name" value="B14GALTRFASE"/>
</dbReference>
<dbReference type="GO" id="GO:0005975">
    <property type="term" value="P:carbohydrate metabolic process"/>
    <property type="evidence" value="ECO:0007669"/>
    <property type="project" value="InterPro"/>
</dbReference>
<comment type="similarity">
    <text evidence="3 11">Belongs to the glycosyltransferase 7 family.</text>
</comment>